<feature type="region of interest" description="Disordered" evidence="9">
    <location>
        <begin position="155"/>
        <end position="208"/>
    </location>
</feature>
<keyword evidence="3 7" id="KW-0694">RNA-binding</keyword>
<evidence type="ECO:0000256" key="5">
    <source>
        <dbReference type="ARBA" id="ARBA00023274"/>
    </source>
</evidence>
<protein>
    <recommendedName>
        <fullName evidence="6 7">Small ribosomal subunit protein bS18c</fullName>
    </recommendedName>
</protein>
<feature type="compositionally biased region" description="Basic residues" evidence="9">
    <location>
        <begin position="155"/>
        <end position="171"/>
    </location>
</feature>
<gene>
    <name evidence="7 10" type="primary">rps18</name>
</gene>
<dbReference type="AlphaFoldDB" id="A0AAU7AM87"/>
<dbReference type="PANTHER" id="PTHR13479:SF40">
    <property type="entry name" value="SMALL RIBOSOMAL SUBUNIT PROTEIN BS18M"/>
    <property type="match status" value="1"/>
</dbReference>
<proteinExistence type="inferred from homology"/>
<organism evidence="10">
    <name type="scientific">Carex laticeps</name>
    <dbReference type="NCBI Taxonomy" id="418169"/>
    <lineage>
        <taxon>Eukaryota</taxon>
        <taxon>Viridiplantae</taxon>
        <taxon>Streptophyta</taxon>
        <taxon>Embryophyta</taxon>
        <taxon>Tracheophyta</taxon>
        <taxon>Spermatophyta</taxon>
        <taxon>Magnoliopsida</taxon>
        <taxon>Liliopsida</taxon>
        <taxon>Poales</taxon>
        <taxon>Cyperaceae</taxon>
        <taxon>Cyperoideae</taxon>
        <taxon>Cariceae</taxon>
        <taxon>Carex</taxon>
        <taxon>Carex incertae sedis</taxon>
    </lineage>
</organism>
<dbReference type="Pfam" id="PF01084">
    <property type="entry name" value="Ribosomal_S18"/>
    <property type="match status" value="1"/>
</dbReference>
<geneLocation type="chloroplast" evidence="10"/>
<dbReference type="HAMAP" id="MF_00270">
    <property type="entry name" value="Ribosomal_bS18"/>
    <property type="match status" value="1"/>
</dbReference>
<evidence type="ECO:0000256" key="6">
    <source>
        <dbReference type="ARBA" id="ARBA00035266"/>
    </source>
</evidence>
<keyword evidence="2 7" id="KW-0699">rRNA-binding</keyword>
<keyword evidence="5 7" id="KW-0687">Ribonucleoprotein</keyword>
<evidence type="ECO:0000313" key="10">
    <source>
        <dbReference type="EMBL" id="XAT84036.1"/>
    </source>
</evidence>
<evidence type="ECO:0000256" key="1">
    <source>
        <dbReference type="ARBA" id="ARBA00005589"/>
    </source>
</evidence>
<feature type="compositionally biased region" description="Polar residues" evidence="9">
    <location>
        <begin position="194"/>
        <end position="208"/>
    </location>
</feature>
<name>A0AAU7AM87_9POAL</name>
<dbReference type="GO" id="GO:0006412">
    <property type="term" value="P:translation"/>
    <property type="evidence" value="ECO:0007669"/>
    <property type="project" value="UniProtKB-UniRule"/>
</dbReference>
<dbReference type="GO" id="GO:0070181">
    <property type="term" value="F:small ribosomal subunit rRNA binding"/>
    <property type="evidence" value="ECO:0007669"/>
    <property type="project" value="TreeGrafter"/>
</dbReference>
<evidence type="ECO:0000256" key="8">
    <source>
        <dbReference type="RuleBase" id="RU003910"/>
    </source>
</evidence>
<dbReference type="SUPFAM" id="SSF46911">
    <property type="entry name" value="Ribosomal protein S18"/>
    <property type="match status" value="1"/>
</dbReference>
<dbReference type="NCBIfam" id="TIGR00165">
    <property type="entry name" value="S18"/>
    <property type="match status" value="1"/>
</dbReference>
<dbReference type="GO" id="GO:1990904">
    <property type="term" value="C:ribonucleoprotein complex"/>
    <property type="evidence" value="ECO:0007669"/>
    <property type="project" value="UniProtKB-KW"/>
</dbReference>
<keyword evidence="4 7" id="KW-0689">Ribosomal protein</keyword>
<evidence type="ECO:0000256" key="3">
    <source>
        <dbReference type="ARBA" id="ARBA00022884"/>
    </source>
</evidence>
<evidence type="ECO:0000256" key="2">
    <source>
        <dbReference type="ARBA" id="ARBA00022730"/>
    </source>
</evidence>
<dbReference type="InterPro" id="IPR001648">
    <property type="entry name" value="Ribosomal_bS18"/>
</dbReference>
<dbReference type="Gene3D" id="4.10.640.10">
    <property type="entry name" value="Ribosomal protein S18"/>
    <property type="match status" value="1"/>
</dbReference>
<dbReference type="GO" id="GO:0005840">
    <property type="term" value="C:ribosome"/>
    <property type="evidence" value="ECO:0007669"/>
    <property type="project" value="UniProtKB-KW"/>
</dbReference>
<dbReference type="PANTHER" id="PTHR13479">
    <property type="entry name" value="30S RIBOSOMAL PROTEIN S18"/>
    <property type="match status" value="1"/>
</dbReference>
<evidence type="ECO:0000256" key="7">
    <source>
        <dbReference type="HAMAP-Rule" id="MF_00270"/>
    </source>
</evidence>
<reference evidence="10" key="1">
    <citation type="submission" date="2024-05" db="EMBL/GenBank/DDBJ databases">
        <authorList>
            <person name="Lee J.-e."/>
            <person name="Kim S."/>
            <person name="Choi S.C."/>
        </authorList>
    </citation>
    <scope>NUCLEOTIDE SEQUENCE</scope>
</reference>
<dbReference type="GO" id="GO:0003735">
    <property type="term" value="F:structural constituent of ribosome"/>
    <property type="evidence" value="ECO:0007669"/>
    <property type="project" value="InterPro"/>
</dbReference>
<dbReference type="PRINTS" id="PR00974">
    <property type="entry name" value="RIBOSOMALS18"/>
</dbReference>
<keyword evidence="10" id="KW-0150">Chloroplast</keyword>
<evidence type="ECO:0000256" key="4">
    <source>
        <dbReference type="ARBA" id="ARBA00022980"/>
    </source>
</evidence>
<evidence type="ECO:0000256" key="9">
    <source>
        <dbReference type="SAM" id="MobiDB-lite"/>
    </source>
</evidence>
<sequence length="208" mass="25533">MDKEPLRVRKAKRSLVRKAKQPLVGKFNNPFHKFRQDFPESKIKKIYKYIPFWKYLFLHREESSRHKYKKGPLSQRDRRFYIRSRKEIHYRNIDSISRFIGLAGRIIPRRVTKLTLRHQRLMTNAIKKARFLALLPFIENDLHFEKKWREILARRKEKKDKKKNRNKRRSIPRVPKEGINPWNRPFFYKGFKTNPKTESSSSRNRTRD</sequence>
<dbReference type="EMBL" id="PP790562">
    <property type="protein sequence ID" value="XAT84036.1"/>
    <property type="molecule type" value="Genomic_DNA"/>
</dbReference>
<dbReference type="InterPro" id="IPR036870">
    <property type="entry name" value="Ribosomal_bS18_sf"/>
</dbReference>
<comment type="subunit">
    <text evidence="7">Part of the 30S ribosomal subunit.</text>
</comment>
<accession>A0AAU7AM87</accession>
<keyword evidence="10" id="KW-0934">Plastid</keyword>
<dbReference type="GO" id="GO:0009507">
    <property type="term" value="C:chloroplast"/>
    <property type="evidence" value="ECO:0007669"/>
    <property type="project" value="UniProtKB-SubCell"/>
</dbReference>
<comment type="subcellular location">
    <subcellularLocation>
        <location evidence="7">Plastid</location>
        <location evidence="7">Chloroplast</location>
    </subcellularLocation>
</comment>
<comment type="similarity">
    <text evidence="1 7 8">Belongs to the bacterial ribosomal protein bS18 family.</text>
</comment>